<keyword evidence="3" id="KW-0804">Transcription</keyword>
<dbReference type="SMART" id="SM00353">
    <property type="entry name" value="HLH"/>
    <property type="match status" value="1"/>
</dbReference>
<evidence type="ECO:0000259" key="6">
    <source>
        <dbReference type="PROSITE" id="PS50888"/>
    </source>
</evidence>
<keyword evidence="4" id="KW-0539">Nucleus</keyword>
<dbReference type="PANTHER" id="PTHR10985">
    <property type="entry name" value="BASIC HELIX-LOOP-HELIX TRANSCRIPTION FACTOR, HES-RELATED"/>
    <property type="match status" value="1"/>
</dbReference>
<evidence type="ECO:0000313" key="8">
    <source>
        <dbReference type="Proteomes" id="UP000593567"/>
    </source>
</evidence>
<dbReference type="InterPro" id="IPR036638">
    <property type="entry name" value="HLH_DNA-bd_sf"/>
</dbReference>
<dbReference type="EMBL" id="VXIV02000212">
    <property type="protein sequence ID" value="KAF6039753.1"/>
    <property type="molecule type" value="Genomic_DNA"/>
</dbReference>
<evidence type="ECO:0000256" key="5">
    <source>
        <dbReference type="SAM" id="MobiDB-lite"/>
    </source>
</evidence>
<evidence type="ECO:0000256" key="2">
    <source>
        <dbReference type="ARBA" id="ARBA00023015"/>
    </source>
</evidence>
<dbReference type="Gene3D" id="4.10.280.10">
    <property type="entry name" value="Helix-loop-helix DNA-binding domain"/>
    <property type="match status" value="1"/>
</dbReference>
<organism evidence="7 8">
    <name type="scientific">Bugula neritina</name>
    <name type="common">Brown bryozoan</name>
    <name type="synonym">Sertularia neritina</name>
    <dbReference type="NCBI Taxonomy" id="10212"/>
    <lineage>
        <taxon>Eukaryota</taxon>
        <taxon>Metazoa</taxon>
        <taxon>Spiralia</taxon>
        <taxon>Lophotrochozoa</taxon>
        <taxon>Bryozoa</taxon>
        <taxon>Gymnolaemata</taxon>
        <taxon>Cheilostomatida</taxon>
        <taxon>Flustrina</taxon>
        <taxon>Buguloidea</taxon>
        <taxon>Bugulidae</taxon>
        <taxon>Bugula</taxon>
    </lineage>
</organism>
<dbReference type="PROSITE" id="PS50888">
    <property type="entry name" value="BHLH"/>
    <property type="match status" value="1"/>
</dbReference>
<name>A0A7J7KNP1_BUGNE</name>
<proteinExistence type="predicted"/>
<dbReference type="InterPro" id="IPR050370">
    <property type="entry name" value="HES_HEY"/>
</dbReference>
<dbReference type="InterPro" id="IPR011598">
    <property type="entry name" value="bHLH_dom"/>
</dbReference>
<dbReference type="SUPFAM" id="SSF47459">
    <property type="entry name" value="HLH, helix-loop-helix DNA-binding domain"/>
    <property type="match status" value="1"/>
</dbReference>
<feature type="compositionally biased region" description="Low complexity" evidence="5">
    <location>
        <begin position="67"/>
        <end position="76"/>
    </location>
</feature>
<dbReference type="Proteomes" id="UP000593567">
    <property type="component" value="Unassembled WGS sequence"/>
</dbReference>
<feature type="region of interest" description="Disordered" evidence="5">
    <location>
        <begin position="65"/>
        <end position="88"/>
    </location>
</feature>
<gene>
    <name evidence="7" type="ORF">EB796_001905</name>
</gene>
<keyword evidence="2" id="KW-0805">Transcription regulation</keyword>
<dbReference type="GO" id="GO:0046983">
    <property type="term" value="F:protein dimerization activity"/>
    <property type="evidence" value="ECO:0007669"/>
    <property type="project" value="InterPro"/>
</dbReference>
<dbReference type="Pfam" id="PF00010">
    <property type="entry name" value="HLH"/>
    <property type="match status" value="1"/>
</dbReference>
<keyword evidence="8" id="KW-1185">Reference proteome</keyword>
<dbReference type="CDD" id="cd11410">
    <property type="entry name" value="bHLH_O_HES"/>
    <property type="match status" value="1"/>
</dbReference>
<accession>A0A7J7KNP1</accession>
<dbReference type="AlphaFoldDB" id="A0A7J7KNP1"/>
<sequence>MGIPPKESNRRILKPIIEKRRRERINNHLEELKNLVCGNTRSKLEKADILELTVNHLRKLIAAQRRSMTSSTVTTPLPTPQNLPPKPLETRGYIPSAQDMQRLMVKSASDNLLAAAAAAQQQHLQQQQRLSVSSPTPSCSSLSPMSPTQAFVFLPMMHQQPFNSIPVAPTLESKSEVWRPW</sequence>
<feature type="compositionally biased region" description="Pro residues" evidence="5">
    <location>
        <begin position="77"/>
        <end position="87"/>
    </location>
</feature>
<comment type="caution">
    <text evidence="7">The sequence shown here is derived from an EMBL/GenBank/DDBJ whole genome shotgun (WGS) entry which is preliminary data.</text>
</comment>
<evidence type="ECO:0000256" key="1">
    <source>
        <dbReference type="ARBA" id="ARBA00004123"/>
    </source>
</evidence>
<evidence type="ECO:0000256" key="3">
    <source>
        <dbReference type="ARBA" id="ARBA00023163"/>
    </source>
</evidence>
<comment type="subcellular location">
    <subcellularLocation>
        <location evidence="1">Nucleus</location>
    </subcellularLocation>
</comment>
<protein>
    <submittedName>
        <fullName evidence="7">HLHmgamma</fullName>
    </submittedName>
</protein>
<feature type="domain" description="BHLH" evidence="6">
    <location>
        <begin position="9"/>
        <end position="60"/>
    </location>
</feature>
<evidence type="ECO:0000313" key="7">
    <source>
        <dbReference type="EMBL" id="KAF6039753.1"/>
    </source>
</evidence>
<reference evidence="7" key="1">
    <citation type="submission" date="2020-06" db="EMBL/GenBank/DDBJ databases">
        <title>Draft genome of Bugula neritina, a colonial animal packing powerful symbionts and potential medicines.</title>
        <authorList>
            <person name="Rayko M."/>
        </authorList>
    </citation>
    <scope>NUCLEOTIDE SEQUENCE [LARGE SCALE GENOMIC DNA]</scope>
    <source>
        <strain evidence="7">Kwan_BN1</strain>
    </source>
</reference>
<dbReference type="GO" id="GO:0005634">
    <property type="term" value="C:nucleus"/>
    <property type="evidence" value="ECO:0007669"/>
    <property type="project" value="UniProtKB-SubCell"/>
</dbReference>
<evidence type="ECO:0000256" key="4">
    <source>
        <dbReference type="ARBA" id="ARBA00023242"/>
    </source>
</evidence>